<dbReference type="Gene3D" id="1.10.150.50">
    <property type="entry name" value="Transcription Factor, Ets-1"/>
    <property type="match status" value="1"/>
</dbReference>
<dbReference type="EMBL" id="JAHWGI010001411">
    <property type="protein sequence ID" value="KAK3930303.1"/>
    <property type="molecule type" value="Genomic_DNA"/>
</dbReference>
<evidence type="ECO:0000256" key="2">
    <source>
        <dbReference type="ARBA" id="ARBA00023043"/>
    </source>
</evidence>
<keyword evidence="1" id="KW-0677">Repeat</keyword>
<dbReference type="InterPro" id="IPR001660">
    <property type="entry name" value="SAM"/>
</dbReference>
<keyword evidence="2 3" id="KW-0040">ANK repeat</keyword>
<comment type="caution">
    <text evidence="5">The sequence shown here is derived from an EMBL/GenBank/DDBJ whole genome shotgun (WGS) entry which is preliminary data.</text>
</comment>
<dbReference type="PROSITE" id="PS50297">
    <property type="entry name" value="ANK_REP_REGION"/>
    <property type="match status" value="1"/>
</dbReference>
<dbReference type="Proteomes" id="UP001219518">
    <property type="component" value="Unassembled WGS sequence"/>
</dbReference>
<dbReference type="Pfam" id="PF00023">
    <property type="entry name" value="Ank"/>
    <property type="match status" value="1"/>
</dbReference>
<evidence type="ECO:0000259" key="4">
    <source>
        <dbReference type="PROSITE" id="PS50105"/>
    </source>
</evidence>
<accession>A0AAE1LSD1</accession>
<evidence type="ECO:0000313" key="6">
    <source>
        <dbReference type="Proteomes" id="UP001219518"/>
    </source>
</evidence>
<feature type="domain" description="SAM" evidence="4">
    <location>
        <begin position="243"/>
        <end position="297"/>
    </location>
</feature>
<dbReference type="SMART" id="SM00454">
    <property type="entry name" value="SAM"/>
    <property type="match status" value="1"/>
</dbReference>
<dbReference type="InterPro" id="IPR002110">
    <property type="entry name" value="Ankyrin_rpt"/>
</dbReference>
<dbReference type="InterPro" id="IPR013761">
    <property type="entry name" value="SAM/pointed_sf"/>
</dbReference>
<reference evidence="5" key="2">
    <citation type="journal article" date="2023" name="BMC Genomics">
        <title>Pest status, molecular evolution, and epigenetic factors derived from the genome assembly of Frankliniella fusca, a thysanopteran phytovirus vector.</title>
        <authorList>
            <person name="Catto M.A."/>
            <person name="Labadie P.E."/>
            <person name="Jacobson A.L."/>
            <person name="Kennedy G.G."/>
            <person name="Srinivasan R."/>
            <person name="Hunt B.G."/>
        </authorList>
    </citation>
    <scope>NUCLEOTIDE SEQUENCE</scope>
    <source>
        <strain evidence="5">PL_HMW_Pooled</strain>
    </source>
</reference>
<proteinExistence type="predicted"/>
<feature type="repeat" description="ANK" evidence="3">
    <location>
        <begin position="156"/>
        <end position="188"/>
    </location>
</feature>
<dbReference type="Pfam" id="PF12796">
    <property type="entry name" value="Ank_2"/>
    <property type="match status" value="1"/>
</dbReference>
<dbReference type="Pfam" id="PF00536">
    <property type="entry name" value="SAM_1"/>
    <property type="match status" value="1"/>
</dbReference>
<evidence type="ECO:0000313" key="5">
    <source>
        <dbReference type="EMBL" id="KAK3930303.1"/>
    </source>
</evidence>
<dbReference type="InterPro" id="IPR036770">
    <property type="entry name" value="Ankyrin_rpt-contain_sf"/>
</dbReference>
<evidence type="ECO:0000256" key="3">
    <source>
        <dbReference type="PROSITE-ProRule" id="PRU00023"/>
    </source>
</evidence>
<dbReference type="AlphaFoldDB" id="A0AAE1LSD1"/>
<keyword evidence="6" id="KW-1185">Reference proteome</keyword>
<organism evidence="5 6">
    <name type="scientific">Frankliniella fusca</name>
    <dbReference type="NCBI Taxonomy" id="407009"/>
    <lineage>
        <taxon>Eukaryota</taxon>
        <taxon>Metazoa</taxon>
        <taxon>Ecdysozoa</taxon>
        <taxon>Arthropoda</taxon>
        <taxon>Hexapoda</taxon>
        <taxon>Insecta</taxon>
        <taxon>Pterygota</taxon>
        <taxon>Neoptera</taxon>
        <taxon>Paraneoptera</taxon>
        <taxon>Thysanoptera</taxon>
        <taxon>Terebrantia</taxon>
        <taxon>Thripoidea</taxon>
        <taxon>Thripidae</taxon>
        <taxon>Frankliniella</taxon>
    </lineage>
</organism>
<gene>
    <name evidence="5" type="ORF">KUF71_005037</name>
</gene>
<dbReference type="PROSITE" id="PS50088">
    <property type="entry name" value="ANK_REPEAT"/>
    <property type="match status" value="1"/>
</dbReference>
<dbReference type="PANTHER" id="PTHR24166">
    <property type="entry name" value="ROLLING PEBBLES, ISOFORM B"/>
    <property type="match status" value="1"/>
</dbReference>
<dbReference type="SMART" id="SM00248">
    <property type="entry name" value="ANK"/>
    <property type="match status" value="3"/>
</dbReference>
<dbReference type="InterPro" id="IPR050889">
    <property type="entry name" value="Dendritic_Spine_Reg/Scaffold"/>
</dbReference>
<dbReference type="PANTHER" id="PTHR24166:SF48">
    <property type="entry name" value="PROTEIN VAPYRIN"/>
    <property type="match status" value="1"/>
</dbReference>
<dbReference type="PROSITE" id="PS50105">
    <property type="entry name" value="SAM_DOMAIN"/>
    <property type="match status" value="1"/>
</dbReference>
<dbReference type="SUPFAM" id="SSF47769">
    <property type="entry name" value="SAM/Pointed domain"/>
    <property type="match status" value="1"/>
</dbReference>
<reference evidence="5" key="1">
    <citation type="submission" date="2021-07" db="EMBL/GenBank/DDBJ databases">
        <authorList>
            <person name="Catto M.A."/>
            <person name="Jacobson A."/>
            <person name="Kennedy G."/>
            <person name="Labadie P."/>
            <person name="Hunt B.G."/>
            <person name="Srinivasan R."/>
        </authorList>
    </citation>
    <scope>NUCLEOTIDE SEQUENCE</scope>
    <source>
        <strain evidence="5">PL_HMW_Pooled</strain>
        <tissue evidence="5">Head</tissue>
    </source>
</reference>
<dbReference type="SUPFAM" id="SSF48403">
    <property type="entry name" value="Ankyrin repeat"/>
    <property type="match status" value="1"/>
</dbReference>
<protein>
    <submittedName>
        <fullName evidence="5">Ankyrin repeat and SAM domain-containing protein 3</fullName>
    </submittedName>
</protein>
<evidence type="ECO:0000256" key="1">
    <source>
        <dbReference type="ARBA" id="ARBA00022737"/>
    </source>
</evidence>
<dbReference type="Gene3D" id="1.25.40.20">
    <property type="entry name" value="Ankyrin repeat-containing domain"/>
    <property type="match status" value="1"/>
</dbReference>
<sequence>MLARIGHNLFDPGVVNSNLISSPIMAVYAADDDARWAACIADAEFGAVPLDVHTAASLGDATVVMEALRADPECALARNDLGWSPLMFAVWQGHEHLVAALLEASRRCGQDAAEDPAVGRLPRSGRSLLMVAARFGHGRIASALCRPKTLESRDFRGQTAIFHAIRGRNEELIRMLISRGANVNASDAQGRSVLRFAERCLPPATCQVLKNAGARLETTLAAPRSIQSTVQQESFNFTLASVLEGLALQKYLELFHLHKVDIQAFIAMTEDDLRRVGVSKLGPRRKMALEISRLRCLFGLGDI</sequence>
<name>A0AAE1LSD1_9NEOP</name>
<dbReference type="PRINTS" id="PR01415">
    <property type="entry name" value="ANKYRIN"/>
</dbReference>